<comment type="caution">
    <text evidence="2">The sequence shown here is derived from an EMBL/GenBank/DDBJ whole genome shotgun (WGS) entry which is preliminary data.</text>
</comment>
<protein>
    <submittedName>
        <fullName evidence="2">Discoidin domain-containing protein</fullName>
    </submittedName>
</protein>
<keyword evidence="3" id="KW-1185">Reference proteome</keyword>
<dbReference type="InterPro" id="IPR008979">
    <property type="entry name" value="Galactose-bd-like_sf"/>
</dbReference>
<dbReference type="RefSeq" id="WP_192010994.1">
    <property type="nucleotide sequence ID" value="NZ_JACYTQ010000005.1"/>
</dbReference>
<evidence type="ECO:0000313" key="2">
    <source>
        <dbReference type="EMBL" id="MBD8490117.1"/>
    </source>
</evidence>
<dbReference type="PROSITE" id="PS50022">
    <property type="entry name" value="FA58C_3"/>
    <property type="match status" value="1"/>
</dbReference>
<dbReference type="Pfam" id="PF00754">
    <property type="entry name" value="F5_F8_type_C"/>
    <property type="match status" value="1"/>
</dbReference>
<dbReference type="PROSITE" id="PS51257">
    <property type="entry name" value="PROKAR_LIPOPROTEIN"/>
    <property type="match status" value="1"/>
</dbReference>
<feature type="domain" description="F5/8 type C" evidence="1">
    <location>
        <begin position="385"/>
        <end position="545"/>
    </location>
</feature>
<evidence type="ECO:0000313" key="3">
    <source>
        <dbReference type="Proteomes" id="UP000647133"/>
    </source>
</evidence>
<sequence length="545" mass="60726">MKKLFILLALAGFACSEQFEQAPQVEDDENVKSVLNLDDNYLEDPNDTWTVNQTNQYALNVVFFLPTDDSLSVGEAQKVSDMMLYIQDWYEMSMVENGFNKTFGLMTNQDDEVRIIVVNGSDDSDYFSNNNSQVKNEVEAFFNNNPSLKTSEHVLVLGHAGSGVPFYGLGKYCFATSSDFTLSSSGKTRNGFSLMSADKLGGIMHELAHGLNLPHNTHTASDLPDISLMSFGNHTYEGGDEDLVYLTAADASILNNNQVFNQTNNGISYYAGTSAYSLDTYSVSKNQASSSIDISGEITSDSEIAAVFVGHDGFPFGGGNNYDKITYSQNLSGPSSGNSYSFSLTTPYSDLFNDYKDDKKDSMQLALHVVYKNGTVSQIKNLEYSIDLATEIPDDNVNYYYEAHDYTDRSAWTLTMSSQPSTISNILDGNQSTFWHSQYPWRFTEKPPHEAVVDMGQSQSFEGVYIYSNRGYNEFRPKHLEVFISQDGTTWSSEKTVSIASTAEGEEISILFDNAVNARYFKIVVDEIWTWNGVDNLIINEIDIL</sequence>
<proteinExistence type="predicted"/>
<reference evidence="2 3" key="1">
    <citation type="submission" date="2020-09" db="EMBL/GenBank/DDBJ databases">
        <title>Echinicola sp. CAU 1574 isolated from sand of Sido Beach.</title>
        <authorList>
            <person name="Kim W."/>
        </authorList>
    </citation>
    <scope>NUCLEOTIDE SEQUENCE [LARGE SCALE GENOMIC DNA]</scope>
    <source>
        <strain evidence="2 3">CAU 1574</strain>
    </source>
</reference>
<dbReference type="SUPFAM" id="SSF49785">
    <property type="entry name" value="Galactose-binding domain-like"/>
    <property type="match status" value="1"/>
</dbReference>
<evidence type="ECO:0000259" key="1">
    <source>
        <dbReference type="PROSITE" id="PS50022"/>
    </source>
</evidence>
<gene>
    <name evidence="2" type="ORF">IFO69_15275</name>
</gene>
<dbReference type="Proteomes" id="UP000647133">
    <property type="component" value="Unassembled WGS sequence"/>
</dbReference>
<name>A0ABR9AMW1_9BACT</name>
<accession>A0ABR9AMW1</accession>
<dbReference type="Gene3D" id="2.60.120.260">
    <property type="entry name" value="Galactose-binding domain-like"/>
    <property type="match status" value="1"/>
</dbReference>
<organism evidence="2 3">
    <name type="scientific">Echinicola arenosa</name>
    <dbReference type="NCBI Taxonomy" id="2774144"/>
    <lineage>
        <taxon>Bacteria</taxon>
        <taxon>Pseudomonadati</taxon>
        <taxon>Bacteroidota</taxon>
        <taxon>Cytophagia</taxon>
        <taxon>Cytophagales</taxon>
        <taxon>Cyclobacteriaceae</taxon>
        <taxon>Echinicola</taxon>
    </lineage>
</organism>
<dbReference type="InterPro" id="IPR000421">
    <property type="entry name" value="FA58C"/>
</dbReference>
<dbReference type="EMBL" id="JACYTQ010000005">
    <property type="protein sequence ID" value="MBD8490117.1"/>
    <property type="molecule type" value="Genomic_DNA"/>
</dbReference>